<keyword evidence="2 5" id="KW-0413">Isomerase</keyword>
<dbReference type="PANTHER" id="PTHR47637:SF1">
    <property type="entry name" value="CHAPERONE SURA"/>
    <property type="match status" value="1"/>
</dbReference>
<feature type="signal peptide" evidence="3">
    <location>
        <begin position="1"/>
        <end position="22"/>
    </location>
</feature>
<dbReference type="GO" id="GO:0003755">
    <property type="term" value="F:peptidyl-prolyl cis-trans isomerase activity"/>
    <property type="evidence" value="ECO:0007669"/>
    <property type="project" value="UniProtKB-KW"/>
</dbReference>
<keyword evidence="2" id="KW-0697">Rotamase</keyword>
<dbReference type="SUPFAM" id="SSF54534">
    <property type="entry name" value="FKBP-like"/>
    <property type="match status" value="2"/>
</dbReference>
<dbReference type="HOGENOM" id="CLU_034646_13_0_10"/>
<dbReference type="InterPro" id="IPR046357">
    <property type="entry name" value="PPIase_dom_sf"/>
</dbReference>
<evidence type="ECO:0000259" key="4">
    <source>
        <dbReference type="PROSITE" id="PS50198"/>
    </source>
</evidence>
<accession>A0A060R6Z1</accession>
<dbReference type="Proteomes" id="UP000027616">
    <property type="component" value="Chromosome I"/>
</dbReference>
<dbReference type="EMBL" id="HG934468">
    <property type="protein sequence ID" value="CDN30951.1"/>
    <property type="molecule type" value="Genomic_DNA"/>
</dbReference>
<protein>
    <submittedName>
        <fullName evidence="5">Survival protein SurA (Peptidyl-prolyl cis-trans isomerase SurA)</fullName>
        <ecNumber evidence="5">5.2.1.8</ecNumber>
    </submittedName>
</protein>
<dbReference type="Gene3D" id="1.10.4030.10">
    <property type="entry name" value="Porin chaperone SurA, peptide-binding domain"/>
    <property type="match status" value="1"/>
</dbReference>
<feature type="domain" description="PpiC" evidence="4">
    <location>
        <begin position="177"/>
        <end position="276"/>
    </location>
</feature>
<dbReference type="InterPro" id="IPR000297">
    <property type="entry name" value="PPIase_PpiC"/>
</dbReference>
<dbReference type="AlphaFoldDB" id="A0A060R6Z1"/>
<dbReference type="PROSITE" id="PS50198">
    <property type="entry name" value="PPIC_PPIASE_2"/>
    <property type="match status" value="2"/>
</dbReference>
<dbReference type="Pfam" id="PF00639">
    <property type="entry name" value="Rotamase"/>
    <property type="match status" value="2"/>
</dbReference>
<feature type="domain" description="PpiC" evidence="4">
    <location>
        <begin position="279"/>
        <end position="386"/>
    </location>
</feature>
<gene>
    <name evidence="5" type="ORF">BN938_0850</name>
</gene>
<evidence type="ECO:0000256" key="2">
    <source>
        <dbReference type="PROSITE-ProRule" id="PRU00278"/>
    </source>
</evidence>
<dbReference type="Gene3D" id="3.10.50.40">
    <property type="match status" value="2"/>
</dbReference>
<dbReference type="EC" id="5.2.1.8" evidence="5"/>
<evidence type="ECO:0000313" key="6">
    <source>
        <dbReference type="Proteomes" id="UP000027616"/>
    </source>
</evidence>
<dbReference type="eggNOG" id="COG0760">
    <property type="taxonomic scope" value="Bacteria"/>
</dbReference>
<evidence type="ECO:0000313" key="5">
    <source>
        <dbReference type="EMBL" id="CDN30951.1"/>
    </source>
</evidence>
<dbReference type="OrthoDB" id="14196at2"/>
<dbReference type="SUPFAM" id="SSF109998">
    <property type="entry name" value="Triger factor/SurA peptide-binding domain-like"/>
    <property type="match status" value="1"/>
</dbReference>
<dbReference type="InterPro" id="IPR050280">
    <property type="entry name" value="OMP_Chaperone_SurA"/>
</dbReference>
<dbReference type="PANTHER" id="PTHR47637">
    <property type="entry name" value="CHAPERONE SURA"/>
    <property type="match status" value="1"/>
</dbReference>
<dbReference type="KEGG" id="rbc:BN938_0850"/>
<feature type="chain" id="PRO_5007752716" evidence="3">
    <location>
        <begin position="23"/>
        <end position="477"/>
    </location>
</feature>
<keyword evidence="6" id="KW-1185">Reference proteome</keyword>
<reference evidence="5 6" key="1">
    <citation type="journal article" date="2015" name="Genome Announc.">
        <title>Complete Genome Sequence of the Novel Leech Symbiont Mucinivorans hirudinis M3T.</title>
        <authorList>
            <person name="Nelson M.C."/>
            <person name="Bomar L."/>
            <person name="Graf J."/>
        </authorList>
    </citation>
    <scope>NUCLEOTIDE SEQUENCE [LARGE SCALE GENOMIC DNA]</scope>
    <source>
        <strain evidence="6">M3</strain>
    </source>
</reference>
<keyword evidence="1 3" id="KW-0732">Signal</keyword>
<evidence type="ECO:0000256" key="1">
    <source>
        <dbReference type="ARBA" id="ARBA00022729"/>
    </source>
</evidence>
<sequence length="477" mass="54763" precursor="true">MRRFITAFIVIFAALGGSNLCAQQKQIAEEVVAIVGNRQVSMSELHETTERIINFRRANGVTSDLQPAEEALEMLLNQKLYACYGQTDSLDKDLKVDETDIQNRIDEMVERAGSLRELERVTGKAIFQLREDYKRDLQEAQLANSMEMKLKRAIRINYRDVADFYEQLNLDSLPMMPPMIAYSQIVMVPPATDERRFAVRQELLALRERILAGEKMAVLARLYSEDLSRMQGGEISAKWGGENVAAFEDAVRQLNEGQISEIIETEYGFHIIEVVSKGKDDYVARHILRKPQFTEEEKVKVTRFLDSVANLVRTNELNFAQAALRFSEDVETRNNGGIAFNIMGYKQTGDINYASRMFILDQIASPIESRMLNRLKIGEVSAPFESMDNKGNRVYKIVKLDEQIPTHKVSMEYDYNLIRGEALNEKQNKVLGKWISDSIKKIYVYIAPEYLNYRLKNDGWYTQNSLSAQRAQQRSDK</sequence>
<evidence type="ECO:0000256" key="3">
    <source>
        <dbReference type="SAM" id="SignalP"/>
    </source>
</evidence>
<organism evidence="5 6">
    <name type="scientific">Mucinivorans hirudinis</name>
    <dbReference type="NCBI Taxonomy" id="1433126"/>
    <lineage>
        <taxon>Bacteria</taxon>
        <taxon>Pseudomonadati</taxon>
        <taxon>Bacteroidota</taxon>
        <taxon>Bacteroidia</taxon>
        <taxon>Bacteroidales</taxon>
        <taxon>Rikenellaceae</taxon>
        <taxon>Mucinivorans</taxon>
    </lineage>
</organism>
<dbReference type="STRING" id="1433126.BN938_0850"/>
<name>A0A060R6Z1_9BACT</name>
<proteinExistence type="predicted"/>
<dbReference type="InterPro" id="IPR027304">
    <property type="entry name" value="Trigger_fact/SurA_dom_sf"/>
</dbReference>